<reference evidence="2" key="1">
    <citation type="submission" date="2017-09" db="EMBL/GenBank/DDBJ databases">
        <authorList>
            <person name="Varghese N."/>
            <person name="Submissions S."/>
        </authorList>
    </citation>
    <scope>NUCLEOTIDE SEQUENCE [LARGE SCALE GENOMIC DNA]</scope>
    <source>
        <strain evidence="2">JKS000234</strain>
    </source>
</reference>
<accession>A0A286BZ91</accession>
<keyword evidence="2" id="KW-1185">Reference proteome</keyword>
<proteinExistence type="predicted"/>
<dbReference type="EMBL" id="OCMY01000001">
    <property type="protein sequence ID" value="SOD39463.1"/>
    <property type="molecule type" value="Genomic_DNA"/>
</dbReference>
<gene>
    <name evidence="1" type="ORF">SAMN06273570_3911</name>
</gene>
<dbReference type="Proteomes" id="UP000219271">
    <property type="component" value="Unassembled WGS sequence"/>
</dbReference>
<organism evidence="1 2">
    <name type="scientific">Candidatus Pantoea floridensis</name>
    <dbReference type="NCBI Taxonomy" id="1938870"/>
    <lineage>
        <taxon>Bacteria</taxon>
        <taxon>Pseudomonadati</taxon>
        <taxon>Pseudomonadota</taxon>
        <taxon>Gammaproteobacteria</taxon>
        <taxon>Enterobacterales</taxon>
        <taxon>Erwiniaceae</taxon>
        <taxon>Pantoea</taxon>
    </lineage>
</organism>
<dbReference type="AlphaFoldDB" id="A0A286BZ91"/>
<evidence type="ECO:0000313" key="1">
    <source>
        <dbReference type="EMBL" id="SOD39463.1"/>
    </source>
</evidence>
<sequence length="48" mass="6017">MRDFFLQYYKNTSRVESSRMRRISISLRMKLLHEIMQWDLFDDGKNEM</sequence>
<name>A0A286BZ91_9GAMM</name>
<evidence type="ECO:0000313" key="2">
    <source>
        <dbReference type="Proteomes" id="UP000219271"/>
    </source>
</evidence>
<protein>
    <submittedName>
        <fullName evidence="1">Inhibitor of glucose uptake transporter SgrT</fullName>
    </submittedName>
</protein>